<dbReference type="SUPFAM" id="SSF103473">
    <property type="entry name" value="MFS general substrate transporter"/>
    <property type="match status" value="1"/>
</dbReference>
<dbReference type="CDD" id="cd06174">
    <property type="entry name" value="MFS"/>
    <property type="match status" value="1"/>
</dbReference>
<keyword evidence="8" id="KW-1185">Reference proteome</keyword>
<evidence type="ECO:0000313" key="7">
    <source>
        <dbReference type="EMBL" id="VEG25531.1"/>
    </source>
</evidence>
<dbReference type="Proteomes" id="UP000266895">
    <property type="component" value="Chromosome"/>
</dbReference>
<feature type="transmembrane region" description="Helical" evidence="6">
    <location>
        <begin position="413"/>
        <end position="432"/>
    </location>
</feature>
<organism evidence="7 8">
    <name type="scientific">Actinomyces howellii</name>
    <dbReference type="NCBI Taxonomy" id="52771"/>
    <lineage>
        <taxon>Bacteria</taxon>
        <taxon>Bacillati</taxon>
        <taxon>Actinomycetota</taxon>
        <taxon>Actinomycetes</taxon>
        <taxon>Actinomycetales</taxon>
        <taxon>Actinomycetaceae</taxon>
        <taxon>Actinomyces</taxon>
    </lineage>
</organism>
<accession>A0A448HCR4</accession>
<evidence type="ECO:0000313" key="8">
    <source>
        <dbReference type="Proteomes" id="UP000266895"/>
    </source>
</evidence>
<dbReference type="GO" id="GO:0022857">
    <property type="term" value="F:transmembrane transporter activity"/>
    <property type="evidence" value="ECO:0007669"/>
    <property type="project" value="InterPro"/>
</dbReference>
<sequence length="466" mass="46805">MTSPPPSESSQPGPSAPPPSPRALLTSPVGHLAAAVLVVELLAGMQTYLNQTVLPLLATDLGARRHYGLITAAGMVPTFLTMPLGGFMLSRWRADRVMSVLTGALVAGAVTGALAPGVGVYVLGEVLRGLAAGALATVGMGVLVMALPEAWRRLCLAAGSAMWVVSSLLGPAYAASVSSALSWRWALVGYLPLLVAARAVMARQVRDLRVADEPQSPPVLPALVMALGVGAIGAVASSSAWFWPVGCAGTAAVVWACARVFPPGVMRLEPGRRAAVAALAWLCSAYFALDYLIAPAAHDVLGLGPGPIGWALTAAGLSWSVVAMWCGAHPARLARTYRLRTGAGAAAMAAGGGAMAVTLAGGAPWWVLHVGCSLAGMGMGATHQDTVIRCVTAPTELGAPHDGIAPTQAATSVAIAGSAGAAALGTLVTAFVSPTDAGVDASRVVPVCLALAAGLAATPLLARRAA</sequence>
<dbReference type="InterPro" id="IPR036259">
    <property type="entry name" value="MFS_trans_sf"/>
</dbReference>
<keyword evidence="4 6" id="KW-0472">Membrane</keyword>
<reference evidence="7 8" key="1">
    <citation type="submission" date="2018-12" db="EMBL/GenBank/DDBJ databases">
        <authorList>
            <consortium name="Pathogen Informatics"/>
        </authorList>
    </citation>
    <scope>NUCLEOTIDE SEQUENCE [LARGE SCALE GENOMIC DNA]</scope>
    <source>
        <strain evidence="7 8">NCTC11636</strain>
    </source>
</reference>
<evidence type="ECO:0000256" key="3">
    <source>
        <dbReference type="ARBA" id="ARBA00022989"/>
    </source>
</evidence>
<feature type="transmembrane region" description="Helical" evidence="6">
    <location>
        <begin position="218"/>
        <end position="235"/>
    </location>
</feature>
<dbReference type="Pfam" id="PF07690">
    <property type="entry name" value="MFS_1"/>
    <property type="match status" value="1"/>
</dbReference>
<feature type="region of interest" description="Disordered" evidence="5">
    <location>
        <begin position="1"/>
        <end position="24"/>
    </location>
</feature>
<feature type="transmembrane region" description="Helical" evidence="6">
    <location>
        <begin position="154"/>
        <end position="174"/>
    </location>
</feature>
<name>A0A448HCR4_9ACTO</name>
<protein>
    <submittedName>
        <fullName evidence="7">Probable multidrug-efflux transporter Rv1634/MT1670</fullName>
    </submittedName>
</protein>
<dbReference type="GO" id="GO:0005886">
    <property type="term" value="C:plasma membrane"/>
    <property type="evidence" value="ECO:0007669"/>
    <property type="project" value="TreeGrafter"/>
</dbReference>
<feature type="transmembrane region" description="Helical" evidence="6">
    <location>
        <begin position="241"/>
        <end position="262"/>
    </location>
</feature>
<evidence type="ECO:0000256" key="1">
    <source>
        <dbReference type="ARBA" id="ARBA00004141"/>
    </source>
</evidence>
<dbReference type="KEGG" id="ahw:NCTC11636_00082"/>
<feature type="transmembrane region" description="Helical" evidence="6">
    <location>
        <begin position="180"/>
        <end position="197"/>
    </location>
</feature>
<dbReference type="PANTHER" id="PTHR23501:SF154">
    <property type="entry name" value="MULTIDRUG-EFFLUX TRANSPORTER RV1634-RELATED"/>
    <property type="match status" value="1"/>
</dbReference>
<keyword evidence="3 6" id="KW-1133">Transmembrane helix</keyword>
<dbReference type="PANTHER" id="PTHR23501">
    <property type="entry name" value="MAJOR FACILITATOR SUPERFAMILY"/>
    <property type="match status" value="1"/>
</dbReference>
<feature type="transmembrane region" description="Helical" evidence="6">
    <location>
        <begin position="69"/>
        <end position="89"/>
    </location>
</feature>
<dbReference type="RefSeq" id="WP_232009801.1">
    <property type="nucleotide sequence ID" value="NZ_LR134350.1"/>
</dbReference>
<dbReference type="EMBL" id="LR134350">
    <property type="protein sequence ID" value="VEG25531.1"/>
    <property type="molecule type" value="Genomic_DNA"/>
</dbReference>
<evidence type="ECO:0000256" key="5">
    <source>
        <dbReference type="SAM" id="MobiDB-lite"/>
    </source>
</evidence>
<comment type="subcellular location">
    <subcellularLocation>
        <location evidence="1">Membrane</location>
        <topology evidence="1">Multi-pass membrane protein</topology>
    </subcellularLocation>
</comment>
<gene>
    <name evidence="7" type="ORF">NCTC11636_00082</name>
</gene>
<evidence type="ECO:0000256" key="2">
    <source>
        <dbReference type="ARBA" id="ARBA00022692"/>
    </source>
</evidence>
<evidence type="ECO:0000256" key="6">
    <source>
        <dbReference type="SAM" id="Phobius"/>
    </source>
</evidence>
<feature type="transmembrane region" description="Helical" evidence="6">
    <location>
        <begin position="308"/>
        <end position="328"/>
    </location>
</feature>
<feature type="transmembrane region" description="Helical" evidence="6">
    <location>
        <begin position="274"/>
        <end position="296"/>
    </location>
</feature>
<feature type="transmembrane region" description="Helical" evidence="6">
    <location>
        <begin position="101"/>
        <end position="123"/>
    </location>
</feature>
<dbReference type="AlphaFoldDB" id="A0A448HCR4"/>
<keyword evidence="2 6" id="KW-0812">Transmembrane</keyword>
<evidence type="ECO:0000256" key="4">
    <source>
        <dbReference type="ARBA" id="ARBA00023136"/>
    </source>
</evidence>
<feature type="transmembrane region" description="Helical" evidence="6">
    <location>
        <begin position="444"/>
        <end position="462"/>
    </location>
</feature>
<dbReference type="InterPro" id="IPR011701">
    <property type="entry name" value="MFS"/>
</dbReference>
<dbReference type="Gene3D" id="1.20.1250.20">
    <property type="entry name" value="MFS general substrate transporter like domains"/>
    <property type="match status" value="1"/>
</dbReference>
<feature type="transmembrane region" description="Helical" evidence="6">
    <location>
        <begin position="129"/>
        <end position="147"/>
    </location>
</feature>
<proteinExistence type="predicted"/>